<evidence type="ECO:0000313" key="2">
    <source>
        <dbReference type="EMBL" id="MCD7463067.1"/>
    </source>
</evidence>
<keyword evidence="3" id="KW-1185">Reference proteome</keyword>
<comment type="caution">
    <text evidence="2">The sequence shown here is derived from an EMBL/GenBank/DDBJ whole genome shotgun (WGS) entry which is preliminary data.</text>
</comment>
<feature type="region of interest" description="Disordered" evidence="1">
    <location>
        <begin position="1"/>
        <end position="20"/>
    </location>
</feature>
<dbReference type="EMBL" id="JACEIK010000858">
    <property type="protein sequence ID" value="MCD7463067.1"/>
    <property type="molecule type" value="Genomic_DNA"/>
</dbReference>
<accession>A0ABS8SXG6</accession>
<sequence length="118" mass="13427">MTRRSHDAGINTMRRPHGAWAGAMQGGEQQIDEEVIDYRPRYDPKGLDVMKMKESEGIHGPVLSINERNAHIDNVLSHLYNIQMLQLRMSGARVDFDLKYDDDGDDSEMGKAAYDPHK</sequence>
<organism evidence="2 3">
    <name type="scientific">Datura stramonium</name>
    <name type="common">Jimsonweed</name>
    <name type="synonym">Common thornapple</name>
    <dbReference type="NCBI Taxonomy" id="4076"/>
    <lineage>
        <taxon>Eukaryota</taxon>
        <taxon>Viridiplantae</taxon>
        <taxon>Streptophyta</taxon>
        <taxon>Embryophyta</taxon>
        <taxon>Tracheophyta</taxon>
        <taxon>Spermatophyta</taxon>
        <taxon>Magnoliopsida</taxon>
        <taxon>eudicotyledons</taxon>
        <taxon>Gunneridae</taxon>
        <taxon>Pentapetalae</taxon>
        <taxon>asterids</taxon>
        <taxon>lamiids</taxon>
        <taxon>Solanales</taxon>
        <taxon>Solanaceae</taxon>
        <taxon>Solanoideae</taxon>
        <taxon>Datureae</taxon>
        <taxon>Datura</taxon>
    </lineage>
</organism>
<dbReference type="Proteomes" id="UP000823775">
    <property type="component" value="Unassembled WGS sequence"/>
</dbReference>
<protein>
    <submittedName>
        <fullName evidence="2">Uncharacterized protein</fullName>
    </submittedName>
</protein>
<name>A0ABS8SXG6_DATST</name>
<evidence type="ECO:0000313" key="3">
    <source>
        <dbReference type="Proteomes" id="UP000823775"/>
    </source>
</evidence>
<reference evidence="2 3" key="1">
    <citation type="journal article" date="2021" name="BMC Genomics">
        <title>Datura genome reveals duplications of psychoactive alkaloid biosynthetic genes and high mutation rate following tissue culture.</title>
        <authorList>
            <person name="Rajewski A."/>
            <person name="Carter-House D."/>
            <person name="Stajich J."/>
            <person name="Litt A."/>
        </authorList>
    </citation>
    <scope>NUCLEOTIDE SEQUENCE [LARGE SCALE GENOMIC DNA]</scope>
    <source>
        <strain evidence="2">AR-01</strain>
    </source>
</reference>
<gene>
    <name evidence="2" type="ORF">HAX54_049884</name>
</gene>
<evidence type="ECO:0000256" key="1">
    <source>
        <dbReference type="SAM" id="MobiDB-lite"/>
    </source>
</evidence>
<proteinExistence type="predicted"/>
<feature type="region of interest" description="Disordered" evidence="1">
    <location>
        <begin position="99"/>
        <end position="118"/>
    </location>
</feature>